<keyword evidence="2" id="KW-0472">Membrane</keyword>
<evidence type="ECO:0000256" key="1">
    <source>
        <dbReference type="SAM" id="MobiDB-lite"/>
    </source>
</evidence>
<keyword evidence="4" id="KW-1185">Reference proteome</keyword>
<dbReference type="EMBL" id="CP031037">
    <property type="protein sequence ID" value="QDZ20278.1"/>
    <property type="molecule type" value="Genomic_DNA"/>
</dbReference>
<dbReference type="Proteomes" id="UP000316726">
    <property type="component" value="Chromosome 4"/>
</dbReference>
<feature type="transmembrane region" description="Helical" evidence="2">
    <location>
        <begin position="105"/>
        <end position="129"/>
    </location>
</feature>
<feature type="transmembrane region" description="Helical" evidence="2">
    <location>
        <begin position="74"/>
        <end position="93"/>
    </location>
</feature>
<reference evidence="3 4" key="1">
    <citation type="submission" date="2018-07" db="EMBL/GenBank/DDBJ databases">
        <title>The complete nuclear genome of the prasinophyte Chloropicon primus (CCMP1205).</title>
        <authorList>
            <person name="Pombert J.-F."/>
            <person name="Otis C."/>
            <person name="Turmel M."/>
            <person name="Lemieux C."/>
        </authorList>
    </citation>
    <scope>NUCLEOTIDE SEQUENCE [LARGE SCALE GENOMIC DNA]</scope>
    <source>
        <strain evidence="3 4">CCMP1205</strain>
    </source>
</reference>
<evidence type="ECO:0000256" key="2">
    <source>
        <dbReference type="SAM" id="Phobius"/>
    </source>
</evidence>
<evidence type="ECO:0000313" key="3">
    <source>
        <dbReference type="EMBL" id="QDZ20278.1"/>
    </source>
</evidence>
<name>A0A5B8MI23_9CHLO</name>
<protein>
    <submittedName>
        <fullName evidence="3">Uncharacterized protein</fullName>
    </submittedName>
</protein>
<evidence type="ECO:0000313" key="4">
    <source>
        <dbReference type="Proteomes" id="UP000316726"/>
    </source>
</evidence>
<keyword evidence="2" id="KW-1133">Transmembrane helix</keyword>
<feature type="transmembrane region" description="Helical" evidence="2">
    <location>
        <begin position="135"/>
        <end position="158"/>
    </location>
</feature>
<organism evidence="3 4">
    <name type="scientific">Chloropicon primus</name>
    <dbReference type="NCBI Taxonomy" id="1764295"/>
    <lineage>
        <taxon>Eukaryota</taxon>
        <taxon>Viridiplantae</taxon>
        <taxon>Chlorophyta</taxon>
        <taxon>Chloropicophyceae</taxon>
        <taxon>Chloropicales</taxon>
        <taxon>Chloropicaceae</taxon>
        <taxon>Chloropicon</taxon>
    </lineage>
</organism>
<dbReference type="AlphaFoldDB" id="A0A5B8MI23"/>
<sequence>MGRRVGESSRALRGDDAPSPRRARTAHQEERRSDYTLHKKFPFMAPVFLWKAMSAAGFFVFVFCTLLPPNSHAGGSQLNAAMTLFQSVILWKAAADFSRSAKRTLCLSCFMGYAHGAGVTLSDIFLARASSPIETLLWTGSSLIFYLAAQASMVYVILDNEAVARKEGVGILDDEFHFEDLGGGGLFSPGRGPRPLTVVAKAFSRTFLLTLLSLSAAVLGKRLHEMATTLPLV</sequence>
<gene>
    <name evidence="3" type="ORF">A3770_04p27960</name>
</gene>
<feature type="region of interest" description="Disordered" evidence="1">
    <location>
        <begin position="1"/>
        <end position="31"/>
    </location>
</feature>
<accession>A0A5B8MI23</accession>
<proteinExistence type="predicted"/>
<keyword evidence="2" id="KW-0812">Transmembrane</keyword>
<feature type="transmembrane region" description="Helical" evidence="2">
    <location>
        <begin position="48"/>
        <end position="68"/>
    </location>
</feature>
<feature type="compositionally biased region" description="Basic and acidic residues" evidence="1">
    <location>
        <begin position="1"/>
        <end position="19"/>
    </location>
</feature>